<accession>A0A9X1K061</accession>
<evidence type="ECO:0000313" key="2">
    <source>
        <dbReference type="EMBL" id="MBW4709950.1"/>
    </source>
</evidence>
<feature type="region of interest" description="Disordered" evidence="1">
    <location>
        <begin position="548"/>
        <end position="567"/>
    </location>
</feature>
<evidence type="ECO:0000313" key="3">
    <source>
        <dbReference type="Proteomes" id="UP001138661"/>
    </source>
</evidence>
<dbReference type="EMBL" id="JAHXDN010000006">
    <property type="protein sequence ID" value="MBW4709950.1"/>
    <property type="molecule type" value="Genomic_DNA"/>
</dbReference>
<dbReference type="Proteomes" id="UP001138661">
    <property type="component" value="Unassembled WGS sequence"/>
</dbReference>
<feature type="region of interest" description="Disordered" evidence="1">
    <location>
        <begin position="213"/>
        <end position="242"/>
    </location>
</feature>
<proteinExistence type="predicted"/>
<feature type="compositionally biased region" description="Polar residues" evidence="1">
    <location>
        <begin position="555"/>
        <end position="564"/>
    </location>
</feature>
<name>A0A9X1K061_9RHOB</name>
<keyword evidence="3" id="KW-1185">Reference proteome</keyword>
<comment type="caution">
    <text evidence="2">The sequence shown here is derived from an EMBL/GenBank/DDBJ whole genome shotgun (WGS) entry which is preliminary data.</text>
</comment>
<gene>
    <name evidence="2" type="ORF">KX928_19375</name>
</gene>
<evidence type="ECO:0000256" key="1">
    <source>
        <dbReference type="SAM" id="MobiDB-lite"/>
    </source>
</evidence>
<protein>
    <submittedName>
        <fullName evidence="2">Uncharacterized protein</fullName>
    </submittedName>
</protein>
<dbReference type="RefSeq" id="WP_219506031.1">
    <property type="nucleotide sequence ID" value="NZ_JAHXDN010000006.1"/>
</dbReference>
<sequence>MAKRTLLWTVTPNGRVASGGEHEGKLRVSAILSPRLTPETAAEQSLAAFPLFLDWPKELEQARFGLRIATATLKLHRLTMPRSDLWQTLFSDVTPVAGFEFRDMSDVNLRSFPVRNMLGYLRRHYTRLAVQAASNHPTLLPWKDAHPDLKGMLTDAGTRTRTITFSDRTVEVPLPGFSRFFGGAENQTEERLTSQVFGKGSVYTLNVPQIGAEEGQLPGTGSSSAQRALPPDWYNPRPSGPTGPLIAQPDAALMDQFSSQAEYAMYQANRFYRRETVPEQECGLRYPKFENVAPPPEVPAYDFHRILASYGSYPQLQRVLGVVLDFAVDDPDGLLVAGAAPTVGNMALAVKWADDRDDSDDGFPRTAYYLDEDRFVARPRGNDLVRGLLRLEYSNDGWGVVDKEHEGLFDIYQVDPDGAALKTVDFTLSTQNLVAKHLDFNQPDGLVTYTTGDRQPVAALRSGGLGVSQHGRAEKVALDAAAAAQKNQAVEAGNAPDIVFFAEDLMRGYRVDVAPVPKEDAAGPWHSLNARIGTYEVISTGQTFELGSDEGHVSGASTTQSESDTANRDDHYLHESLFRWTGWSLSAPRPGRTIRAGTVEGTQLQSETPAVVTDKAEKGNDLAVTYRVQKGTLPKLRFGQLYRMRARYVDVAGNSLHLDDPTLDPLEQASDAVGYWRFEPIDPPAIMGRARLSEGESLERLVIRSNYDATPQEYLSTPDFSTSIATPASQDFEYTARNERHVVPPKSSQQQCETHGLFDPYFGAWNDIKKGYEIAAREEGTLYDGGPGASVELITPTKLADIAQTKDVPPALPTPENPVGDRMAPGQYVIHREAQIVPPYLPDGAAAGVALRGLPGADIPGVTAPGVIGPSCAVVKAPNGELVMLITHAKDWPDSLGFRIVLAERPAEVTDLPCDEVFADDGAPQWDDDKRVLTLFLPKGRIARLRYSSFAHLDHVDTFGIIDWARDSQDPAFVRDMGLLGCHWMLTPFRTLTLVHATQQPVCLPEMIKLSIQREVGAQSARIICRQIRLHGPSTGKFEIRAEWHEWTDDLNRPAPERVARKGQLSEIQLAENHPNTFHLASVVAAQNVDPQRPRARGDVQEFGDTRFRLVSYRLQATTRFREYLPPALYAKPELVTRLGPVPEGDAVAIGADDDPGAPVLRELSAERTHKIVLASEAPNDPRVLYVVPTFRWRRQDTAKGADITRLGNGLRVWLDRPWFSSGDGELLGVVLHAESGPFTDIPDKMQTHVTQWGLDPLWETTLPKSRTRSSDFDARVHSEQVRLQEFPDDPSVMIVGHRVHWDSGRGLWYCDIELDAGATYMPFVRLALVRFQPNALPGQKVSNVVSAEFAQVLPRRRAVFSRDGVTVAVRVHGAAPVGGPMKFNVESPLVGMSPADGPFDTGRNRFELVLQTRDPEIDSDMAWQDETTLDSAVVSGATGGFTVTPGLNPDGIFGRTAVAARPSRTIATRASGAVTLSAEMARAIGGLGTVTDLLDPPIWSPEASIPDTGRQPARLMLREFERYYTDHTVGERGGIRVGQRRIVEERLVYATIFDLPQ</sequence>
<reference evidence="2" key="1">
    <citation type="submission" date="2021-07" db="EMBL/GenBank/DDBJ databases">
        <title>Roseobacter insulae sp. nov., isolated from a tidal flat.</title>
        <authorList>
            <person name="Park S."/>
            <person name="Yoon J.-H."/>
        </authorList>
    </citation>
    <scope>NUCLEOTIDE SEQUENCE</scope>
    <source>
        <strain evidence="2">YSTF-M11</strain>
    </source>
</reference>
<organism evidence="2 3">
    <name type="scientific">Roseobacter insulae</name>
    <dbReference type="NCBI Taxonomy" id="2859783"/>
    <lineage>
        <taxon>Bacteria</taxon>
        <taxon>Pseudomonadati</taxon>
        <taxon>Pseudomonadota</taxon>
        <taxon>Alphaproteobacteria</taxon>
        <taxon>Rhodobacterales</taxon>
        <taxon>Roseobacteraceae</taxon>
        <taxon>Roseobacter</taxon>
    </lineage>
</organism>